<evidence type="ECO:0000313" key="1">
    <source>
        <dbReference type="EMBL" id="KAK4024950.1"/>
    </source>
</evidence>
<reference evidence="1 2" key="1">
    <citation type="journal article" date="2023" name="Nucleic Acids Res.">
        <title>The hologenome of Daphnia magna reveals possible DNA methylation and microbiome-mediated evolution of the host genome.</title>
        <authorList>
            <person name="Chaturvedi A."/>
            <person name="Li X."/>
            <person name="Dhandapani V."/>
            <person name="Marshall H."/>
            <person name="Kissane S."/>
            <person name="Cuenca-Cambronero M."/>
            <person name="Asole G."/>
            <person name="Calvet F."/>
            <person name="Ruiz-Romero M."/>
            <person name="Marangio P."/>
            <person name="Guigo R."/>
            <person name="Rago D."/>
            <person name="Mirbahai L."/>
            <person name="Eastwood N."/>
            <person name="Colbourne J.K."/>
            <person name="Zhou J."/>
            <person name="Mallon E."/>
            <person name="Orsini L."/>
        </authorList>
    </citation>
    <scope>NUCLEOTIDE SEQUENCE [LARGE SCALE GENOMIC DNA]</scope>
    <source>
        <strain evidence="1">LRV0_1</strain>
    </source>
</reference>
<organism evidence="1 2">
    <name type="scientific">Daphnia magna</name>
    <dbReference type="NCBI Taxonomy" id="35525"/>
    <lineage>
        <taxon>Eukaryota</taxon>
        <taxon>Metazoa</taxon>
        <taxon>Ecdysozoa</taxon>
        <taxon>Arthropoda</taxon>
        <taxon>Crustacea</taxon>
        <taxon>Branchiopoda</taxon>
        <taxon>Diplostraca</taxon>
        <taxon>Cladocera</taxon>
        <taxon>Anomopoda</taxon>
        <taxon>Daphniidae</taxon>
        <taxon>Daphnia</taxon>
    </lineage>
</organism>
<dbReference type="Proteomes" id="UP001234178">
    <property type="component" value="Unassembled WGS sequence"/>
</dbReference>
<accession>A0ABR0AIL1</accession>
<keyword evidence="2" id="KW-1185">Reference proteome</keyword>
<protein>
    <submittedName>
        <fullName evidence="1">Uncharacterized protein</fullName>
    </submittedName>
</protein>
<sequence>MSTSATSQQGGDMIGASLRFSLKITSLDIFTLPDEGSNVIVGVTAKYVKMGDIRFSSVPSLLLLRPPPKIEFQELMNGACFLLTQELYDCIAQRLHFVPGYNAFISFGFKQGNQLLNVRAYFGLLLQEPYKAISGEVITERKEVERSIKRRNRHWST</sequence>
<proteinExistence type="predicted"/>
<evidence type="ECO:0000313" key="2">
    <source>
        <dbReference type="Proteomes" id="UP001234178"/>
    </source>
</evidence>
<dbReference type="EMBL" id="JAOYFB010000037">
    <property type="protein sequence ID" value="KAK4024950.1"/>
    <property type="molecule type" value="Genomic_DNA"/>
</dbReference>
<gene>
    <name evidence="1" type="ORF">OUZ56_010445</name>
</gene>
<name>A0ABR0AIL1_9CRUS</name>
<comment type="caution">
    <text evidence="1">The sequence shown here is derived from an EMBL/GenBank/DDBJ whole genome shotgun (WGS) entry which is preliminary data.</text>
</comment>